<feature type="transmembrane region" description="Helical" evidence="11">
    <location>
        <begin position="136"/>
        <end position="155"/>
    </location>
</feature>
<sequence>MINHTLASKFNWSLFVAILAVSIIGVITINSANHGRAELSFRDLYIKQIYWVLFGLVAMLIALVIDYRELRRHAYAIYSITVLVLIYVVVDGDTASGAKRWIHIGSLSLQVSEFAKIALILALAKYFESGKIQGQYFFKDLWIPTLLTGVIVMLIAIQPDLGTAIMVFLIFLVFITAIEIDGAFLTKLFGTGIFLIPSLWFFLRDYQKQRVMTLFNPEIDPLGAGYHSIQSKIAIGSGGFLGKGLFMGTQSRLNFLPEKHTDFIFSVFAEETGFIGVVLLLSIYLFIILKGLNIAFHARDRFGLFLALGIVGSISFYALFNLGMAVGLFPVTGLPLPLVSYGGSSLVTNFFAFGLLLNIGMRRTIL</sequence>
<dbReference type="GO" id="GO:0005886">
    <property type="term" value="C:plasma membrane"/>
    <property type="evidence" value="ECO:0007669"/>
    <property type="project" value="TreeGrafter"/>
</dbReference>
<keyword evidence="8 11" id="KW-1133">Transmembrane helix</keyword>
<feature type="transmembrane region" description="Helical" evidence="11">
    <location>
        <begin position="273"/>
        <end position="292"/>
    </location>
</feature>
<evidence type="ECO:0000256" key="7">
    <source>
        <dbReference type="ARBA" id="ARBA00022984"/>
    </source>
</evidence>
<feature type="transmembrane region" description="Helical" evidence="11">
    <location>
        <begin position="12"/>
        <end position="29"/>
    </location>
</feature>
<feature type="transmembrane region" description="Helical" evidence="11">
    <location>
        <begin position="185"/>
        <end position="203"/>
    </location>
</feature>
<feature type="transmembrane region" description="Helical" evidence="11">
    <location>
        <begin position="49"/>
        <end position="67"/>
    </location>
</feature>
<dbReference type="GO" id="GO:0071555">
    <property type="term" value="P:cell wall organization"/>
    <property type="evidence" value="ECO:0007669"/>
    <property type="project" value="UniProtKB-KW"/>
</dbReference>
<evidence type="ECO:0000256" key="3">
    <source>
        <dbReference type="ARBA" id="ARBA00022676"/>
    </source>
</evidence>
<evidence type="ECO:0000256" key="9">
    <source>
        <dbReference type="ARBA" id="ARBA00023136"/>
    </source>
</evidence>
<dbReference type="EMBL" id="UINC01009732">
    <property type="protein sequence ID" value="SVA43580.1"/>
    <property type="molecule type" value="Genomic_DNA"/>
</dbReference>
<dbReference type="HAMAP" id="MF_02079">
    <property type="entry name" value="PGT_RodA"/>
    <property type="match status" value="1"/>
</dbReference>
<evidence type="ECO:0000256" key="11">
    <source>
        <dbReference type="SAM" id="Phobius"/>
    </source>
</evidence>
<accession>A0A381VTF5</accession>
<dbReference type="InterPro" id="IPR018365">
    <property type="entry name" value="Cell_cycle_FtsW-rel_CS"/>
</dbReference>
<dbReference type="GO" id="GO:0032153">
    <property type="term" value="C:cell division site"/>
    <property type="evidence" value="ECO:0007669"/>
    <property type="project" value="TreeGrafter"/>
</dbReference>
<dbReference type="Pfam" id="PF01098">
    <property type="entry name" value="FTSW_RODA_SPOVE"/>
    <property type="match status" value="1"/>
</dbReference>
<dbReference type="GO" id="GO:0051301">
    <property type="term" value="P:cell division"/>
    <property type="evidence" value="ECO:0007669"/>
    <property type="project" value="InterPro"/>
</dbReference>
<evidence type="ECO:0000313" key="12">
    <source>
        <dbReference type="EMBL" id="SVA43580.1"/>
    </source>
</evidence>
<keyword evidence="4" id="KW-0808">Transferase</keyword>
<name>A0A381VTF5_9ZZZZ</name>
<evidence type="ECO:0000256" key="10">
    <source>
        <dbReference type="ARBA" id="ARBA00023316"/>
    </source>
</evidence>
<keyword evidence="9 11" id="KW-0472">Membrane</keyword>
<proteinExistence type="inferred from homology"/>
<comment type="subcellular location">
    <subcellularLocation>
        <location evidence="1">Membrane</location>
        <topology evidence="1">Multi-pass membrane protein</topology>
    </subcellularLocation>
</comment>
<keyword evidence="2" id="KW-1003">Cell membrane</keyword>
<keyword evidence="6" id="KW-0133">Cell shape</keyword>
<dbReference type="PANTHER" id="PTHR30474">
    <property type="entry name" value="CELL CYCLE PROTEIN"/>
    <property type="match status" value="1"/>
</dbReference>
<evidence type="ECO:0000256" key="1">
    <source>
        <dbReference type="ARBA" id="ARBA00004141"/>
    </source>
</evidence>
<dbReference type="NCBIfam" id="TIGR02210">
    <property type="entry name" value="rodA_shape"/>
    <property type="match status" value="1"/>
</dbReference>
<keyword evidence="7" id="KW-0573">Peptidoglycan synthesis</keyword>
<dbReference type="GO" id="GO:0009252">
    <property type="term" value="P:peptidoglycan biosynthetic process"/>
    <property type="evidence" value="ECO:0007669"/>
    <property type="project" value="UniProtKB-KW"/>
</dbReference>
<keyword evidence="5 11" id="KW-0812">Transmembrane</keyword>
<keyword evidence="10" id="KW-0961">Cell wall biogenesis/degradation</keyword>
<evidence type="ECO:0000256" key="6">
    <source>
        <dbReference type="ARBA" id="ARBA00022960"/>
    </source>
</evidence>
<feature type="transmembrane region" description="Helical" evidence="11">
    <location>
        <begin position="102"/>
        <end position="124"/>
    </location>
</feature>
<feature type="transmembrane region" description="Helical" evidence="11">
    <location>
        <begin position="161"/>
        <end position="178"/>
    </location>
</feature>
<evidence type="ECO:0000256" key="2">
    <source>
        <dbReference type="ARBA" id="ARBA00022475"/>
    </source>
</evidence>
<protein>
    <recommendedName>
        <fullName evidence="13">Rod shape-determining protein RodA</fullName>
    </recommendedName>
</protein>
<dbReference type="GO" id="GO:0016757">
    <property type="term" value="F:glycosyltransferase activity"/>
    <property type="evidence" value="ECO:0007669"/>
    <property type="project" value="UniProtKB-KW"/>
</dbReference>
<gene>
    <name evidence="12" type="ORF">METZ01_LOCUS96434</name>
</gene>
<organism evidence="12">
    <name type="scientific">marine metagenome</name>
    <dbReference type="NCBI Taxonomy" id="408172"/>
    <lineage>
        <taxon>unclassified sequences</taxon>
        <taxon>metagenomes</taxon>
        <taxon>ecological metagenomes</taxon>
    </lineage>
</organism>
<dbReference type="AlphaFoldDB" id="A0A381VTF5"/>
<evidence type="ECO:0008006" key="13">
    <source>
        <dbReference type="Google" id="ProtNLM"/>
    </source>
</evidence>
<evidence type="ECO:0000256" key="5">
    <source>
        <dbReference type="ARBA" id="ARBA00022692"/>
    </source>
</evidence>
<feature type="transmembrane region" description="Helical" evidence="11">
    <location>
        <begin position="338"/>
        <end position="359"/>
    </location>
</feature>
<dbReference type="GO" id="GO:0015648">
    <property type="term" value="F:lipid-linked peptidoglycan transporter activity"/>
    <property type="evidence" value="ECO:0007669"/>
    <property type="project" value="TreeGrafter"/>
</dbReference>
<dbReference type="PANTHER" id="PTHR30474:SF1">
    <property type="entry name" value="PEPTIDOGLYCAN GLYCOSYLTRANSFERASE MRDB"/>
    <property type="match status" value="1"/>
</dbReference>
<reference evidence="12" key="1">
    <citation type="submission" date="2018-05" db="EMBL/GenBank/DDBJ databases">
        <authorList>
            <person name="Lanie J.A."/>
            <person name="Ng W.-L."/>
            <person name="Kazmierczak K.M."/>
            <person name="Andrzejewski T.M."/>
            <person name="Davidsen T.M."/>
            <person name="Wayne K.J."/>
            <person name="Tettelin H."/>
            <person name="Glass J.I."/>
            <person name="Rusch D."/>
            <person name="Podicherti R."/>
            <person name="Tsui H.-C.T."/>
            <person name="Winkler M.E."/>
        </authorList>
    </citation>
    <scope>NUCLEOTIDE SEQUENCE</scope>
</reference>
<feature type="transmembrane region" description="Helical" evidence="11">
    <location>
        <begin position="74"/>
        <end position="90"/>
    </location>
</feature>
<dbReference type="InterPro" id="IPR011923">
    <property type="entry name" value="RodA/MrdB"/>
</dbReference>
<dbReference type="InterPro" id="IPR001182">
    <property type="entry name" value="FtsW/RodA"/>
</dbReference>
<dbReference type="PROSITE" id="PS00428">
    <property type="entry name" value="FTSW_RODA_SPOVE"/>
    <property type="match status" value="1"/>
</dbReference>
<keyword evidence="3" id="KW-0328">Glycosyltransferase</keyword>
<evidence type="ECO:0000256" key="4">
    <source>
        <dbReference type="ARBA" id="ARBA00022679"/>
    </source>
</evidence>
<evidence type="ECO:0000256" key="8">
    <source>
        <dbReference type="ARBA" id="ARBA00022989"/>
    </source>
</evidence>
<feature type="transmembrane region" description="Helical" evidence="11">
    <location>
        <begin position="304"/>
        <end position="326"/>
    </location>
</feature>
<dbReference type="GO" id="GO:0008360">
    <property type="term" value="P:regulation of cell shape"/>
    <property type="evidence" value="ECO:0007669"/>
    <property type="project" value="UniProtKB-KW"/>
</dbReference>